<feature type="region of interest" description="Disordered" evidence="1">
    <location>
        <begin position="1"/>
        <end position="25"/>
    </location>
</feature>
<dbReference type="EMBL" id="NCSJ02000086">
    <property type="protein sequence ID" value="RFU31032.1"/>
    <property type="molecule type" value="Genomic_DNA"/>
</dbReference>
<feature type="compositionally biased region" description="Basic residues" evidence="1">
    <location>
        <begin position="7"/>
        <end position="17"/>
    </location>
</feature>
<feature type="non-terminal residue" evidence="2">
    <location>
        <position position="1"/>
    </location>
</feature>
<evidence type="ECO:0000313" key="2">
    <source>
        <dbReference type="EMBL" id="RFU31032.1"/>
    </source>
</evidence>
<sequence>MPGVGTAKRRKVRRGTSTKKEMQGSWPAEKIPVEIFNLIISHLPRTTIQNMRLVNKEFEEKVTSYLFRTVVVPFKSEIYGIASEIGPDLETASPRGSVMLQDRGMRVFQGFGRHILQFAMSFEIDENKLARPPVKSDQEEITSFWGTYKWPFKKYNRYSQLEGLELAADETRTMTKALRFITNARELALSLDGGVGWLAGPDKNPKVMERGGKYPVFGQSRFVPEPRRIIRSKKNPRKVKAALQASDPVYQTASQLAATRHASFEAIRRETNSSRTSSDSLAAETLNLETRPADQLYTHPDTPPTVPDRDYTPSSSPMTAVGESVTDSEDNEVELLDISLEDSGYPLKPRNLTLAQREMLLEIDWAQRAFVQSYSIAIIDNPQSFKNIDTLTIARLPHRQIPLFRRPDFWDALPQLHKLSLGIIPDWREVAKLPTSWVQDISLPPSSSVAGVFQLFKYHIAHRKNITTVHFEWVGGGEEAPGLFARNRHVLPAPLTPKASGMVNRKEEVDVLVFPHVRHFSLKNCWITPHILTKFTQAHKQTLCHLSFDSVSLTASLRPNMNPNPSQENADGFGLVQMAQQPNFQIPQGALVHHQLLQVANQPALGNQQLLALWNVMIANGPPNQQVQTTNTQLAQQNWFKQPRMGSWAWFLESTAPNQKLQGIRRSTKLDIEPSPYVPSRLTRLDFKSCGYVKLPLDFDQTMIDRPPVRFTDSTSSRKKEIEEWMMKTDDSNLGVIANYIDPIEDMTLENAWDMKFGWTTKYKRLVAEAKADGIPFPGKGRFFGEVNILHKILGDSQI</sequence>
<evidence type="ECO:0008006" key="4">
    <source>
        <dbReference type="Google" id="ProtNLM"/>
    </source>
</evidence>
<accession>A0A3E2HD13</accession>
<proteinExistence type="predicted"/>
<comment type="caution">
    <text evidence="2">The sequence shown here is derived from an EMBL/GenBank/DDBJ whole genome shotgun (WGS) entry which is preliminary data.</text>
</comment>
<protein>
    <recommendedName>
        <fullName evidence="4">F-box domain-containing protein</fullName>
    </recommendedName>
</protein>
<evidence type="ECO:0000313" key="3">
    <source>
        <dbReference type="Proteomes" id="UP000258309"/>
    </source>
</evidence>
<name>A0A3E2HD13_SCYLI</name>
<feature type="region of interest" description="Disordered" evidence="1">
    <location>
        <begin position="288"/>
        <end position="327"/>
    </location>
</feature>
<dbReference type="AlphaFoldDB" id="A0A3E2HD13"/>
<dbReference type="Proteomes" id="UP000258309">
    <property type="component" value="Unassembled WGS sequence"/>
</dbReference>
<reference evidence="2 3" key="1">
    <citation type="submission" date="2018-05" db="EMBL/GenBank/DDBJ databases">
        <title>Draft genome sequence of Scytalidium lignicola DSM 105466, a ubiquitous saprotrophic fungus.</title>
        <authorList>
            <person name="Buettner E."/>
            <person name="Gebauer A.M."/>
            <person name="Hofrichter M."/>
            <person name="Liers C."/>
            <person name="Kellner H."/>
        </authorList>
    </citation>
    <scope>NUCLEOTIDE SEQUENCE [LARGE SCALE GENOMIC DNA]</scope>
    <source>
        <strain evidence="2 3">DSM 105466</strain>
    </source>
</reference>
<dbReference type="OMA" id="KNCWASP"/>
<keyword evidence="3" id="KW-1185">Reference proteome</keyword>
<feature type="non-terminal residue" evidence="2">
    <location>
        <position position="799"/>
    </location>
</feature>
<dbReference type="OrthoDB" id="4194555at2759"/>
<evidence type="ECO:0000256" key="1">
    <source>
        <dbReference type="SAM" id="MobiDB-lite"/>
    </source>
</evidence>
<organism evidence="2 3">
    <name type="scientific">Scytalidium lignicola</name>
    <name type="common">Hyphomycete</name>
    <dbReference type="NCBI Taxonomy" id="5539"/>
    <lineage>
        <taxon>Eukaryota</taxon>
        <taxon>Fungi</taxon>
        <taxon>Dikarya</taxon>
        <taxon>Ascomycota</taxon>
        <taxon>Pezizomycotina</taxon>
        <taxon>Leotiomycetes</taxon>
        <taxon>Leotiomycetes incertae sedis</taxon>
        <taxon>Scytalidium</taxon>
    </lineage>
</organism>
<gene>
    <name evidence="2" type="ORF">B7463_g5339</name>
</gene>